<sequence>MEALKRCAISVVCIFFAVLASAGMVWCDIIFKSFHAATFWEKFANVWLVVAVIAGFIAFVLLLIASVAVPFKPAEATLEIFK</sequence>
<dbReference type="EMBL" id="MHLL01000074">
    <property type="protein sequence ID" value="OGZ06968.1"/>
    <property type="molecule type" value="Genomic_DNA"/>
</dbReference>
<proteinExistence type="predicted"/>
<protein>
    <submittedName>
        <fullName evidence="2">Uncharacterized protein</fullName>
    </submittedName>
</protein>
<dbReference type="AlphaFoldDB" id="A0A1G2D2J8"/>
<comment type="caution">
    <text evidence="2">The sequence shown here is derived from an EMBL/GenBank/DDBJ whole genome shotgun (WGS) entry which is preliminary data.</text>
</comment>
<feature type="transmembrane region" description="Helical" evidence="1">
    <location>
        <begin position="43"/>
        <end position="69"/>
    </location>
</feature>
<keyword evidence="1" id="KW-0472">Membrane</keyword>
<organism evidence="2 3">
    <name type="scientific">Candidatus Lloydbacteria bacterium RIFCSPHIGHO2_02_FULL_50_13</name>
    <dbReference type="NCBI Taxonomy" id="1798661"/>
    <lineage>
        <taxon>Bacteria</taxon>
        <taxon>Candidatus Lloydiibacteriota</taxon>
    </lineage>
</organism>
<gene>
    <name evidence="2" type="ORF">A3D65_02330</name>
</gene>
<reference evidence="2 3" key="1">
    <citation type="journal article" date="2016" name="Nat. Commun.">
        <title>Thousands of microbial genomes shed light on interconnected biogeochemical processes in an aquifer system.</title>
        <authorList>
            <person name="Anantharaman K."/>
            <person name="Brown C.T."/>
            <person name="Hug L.A."/>
            <person name="Sharon I."/>
            <person name="Castelle C.J."/>
            <person name="Probst A.J."/>
            <person name="Thomas B.C."/>
            <person name="Singh A."/>
            <person name="Wilkins M.J."/>
            <person name="Karaoz U."/>
            <person name="Brodie E.L."/>
            <person name="Williams K.H."/>
            <person name="Hubbard S.S."/>
            <person name="Banfield J.F."/>
        </authorList>
    </citation>
    <scope>NUCLEOTIDE SEQUENCE [LARGE SCALE GENOMIC DNA]</scope>
</reference>
<keyword evidence="1" id="KW-1133">Transmembrane helix</keyword>
<dbReference type="Proteomes" id="UP000177996">
    <property type="component" value="Unassembled WGS sequence"/>
</dbReference>
<keyword evidence="1" id="KW-0812">Transmembrane</keyword>
<evidence type="ECO:0000313" key="2">
    <source>
        <dbReference type="EMBL" id="OGZ06968.1"/>
    </source>
</evidence>
<name>A0A1G2D2J8_9BACT</name>
<evidence type="ECO:0000313" key="3">
    <source>
        <dbReference type="Proteomes" id="UP000177996"/>
    </source>
</evidence>
<accession>A0A1G2D2J8</accession>
<evidence type="ECO:0000256" key="1">
    <source>
        <dbReference type="SAM" id="Phobius"/>
    </source>
</evidence>